<dbReference type="SUPFAM" id="SSF52540">
    <property type="entry name" value="P-loop containing nucleoside triphosphate hydrolases"/>
    <property type="match status" value="1"/>
</dbReference>
<proteinExistence type="inferred from homology"/>
<reference evidence="11" key="1">
    <citation type="submission" date="2023-10" db="EMBL/GenBank/DDBJ databases">
        <title>Chromosome-level genome of the transformable northern wattle, Acacia crassicarpa.</title>
        <authorList>
            <person name="Massaro I."/>
            <person name="Sinha N.R."/>
            <person name="Poethig S."/>
            <person name="Leichty A.R."/>
        </authorList>
    </citation>
    <scope>NUCLEOTIDE SEQUENCE</scope>
    <source>
        <strain evidence="11">Acra3RX</strain>
        <tissue evidence="11">Leaf</tissue>
    </source>
</reference>
<dbReference type="GO" id="GO:0052622">
    <property type="term" value="F:ATP/ADP dimethylallyltransferase activity"/>
    <property type="evidence" value="ECO:0007669"/>
    <property type="project" value="UniProtKB-EC"/>
</dbReference>
<keyword evidence="6" id="KW-0809">Transit peptide</keyword>
<organism evidence="11 12">
    <name type="scientific">Acacia crassicarpa</name>
    <name type="common">northern wattle</name>
    <dbReference type="NCBI Taxonomy" id="499986"/>
    <lineage>
        <taxon>Eukaryota</taxon>
        <taxon>Viridiplantae</taxon>
        <taxon>Streptophyta</taxon>
        <taxon>Embryophyta</taxon>
        <taxon>Tracheophyta</taxon>
        <taxon>Spermatophyta</taxon>
        <taxon>Magnoliopsida</taxon>
        <taxon>eudicotyledons</taxon>
        <taxon>Gunneridae</taxon>
        <taxon>Pentapetalae</taxon>
        <taxon>rosids</taxon>
        <taxon>fabids</taxon>
        <taxon>Fabales</taxon>
        <taxon>Fabaceae</taxon>
        <taxon>Caesalpinioideae</taxon>
        <taxon>mimosoid clade</taxon>
        <taxon>Acacieae</taxon>
        <taxon>Acacia</taxon>
    </lineage>
</organism>
<dbReference type="PANTHER" id="PTHR11088:SF59">
    <property type="entry name" value="ADENYLATE ISOPENTENYLTRANSFERASE"/>
    <property type="match status" value="1"/>
</dbReference>
<evidence type="ECO:0000256" key="4">
    <source>
        <dbReference type="ARBA" id="ARBA00022741"/>
    </source>
</evidence>
<evidence type="ECO:0000256" key="9">
    <source>
        <dbReference type="ARBA" id="ARBA00055191"/>
    </source>
</evidence>
<accession>A0AAE1MZ74</accession>
<comment type="catalytic activity">
    <reaction evidence="7">
        <text>dimethylallyl diphosphate + ATP = N(6)-(dimethylallyl)adenosine 5'-triphosphate + diphosphate</text>
        <dbReference type="Rhea" id="RHEA:36331"/>
        <dbReference type="ChEBI" id="CHEBI:30616"/>
        <dbReference type="ChEBI" id="CHEBI:33019"/>
        <dbReference type="ChEBI" id="CHEBI:57623"/>
        <dbReference type="ChEBI" id="CHEBI:73532"/>
        <dbReference type="EC" id="2.5.1.112"/>
    </reaction>
</comment>
<keyword evidence="4" id="KW-0547">Nucleotide-binding</keyword>
<dbReference type="Gene3D" id="3.40.50.300">
    <property type="entry name" value="P-loop containing nucleotide triphosphate hydrolases"/>
    <property type="match status" value="1"/>
</dbReference>
<evidence type="ECO:0000313" key="12">
    <source>
        <dbReference type="Proteomes" id="UP001293593"/>
    </source>
</evidence>
<evidence type="ECO:0000256" key="3">
    <source>
        <dbReference type="ARBA" id="ARBA00022712"/>
    </source>
</evidence>
<dbReference type="GO" id="GO:0009691">
    <property type="term" value="P:cytokinin biosynthetic process"/>
    <property type="evidence" value="ECO:0007669"/>
    <property type="project" value="UniProtKB-KW"/>
</dbReference>
<dbReference type="Proteomes" id="UP001293593">
    <property type="component" value="Unassembled WGS sequence"/>
</dbReference>
<dbReference type="GO" id="GO:0052381">
    <property type="term" value="F:tRNA dimethylallyltransferase activity"/>
    <property type="evidence" value="ECO:0007669"/>
    <property type="project" value="TreeGrafter"/>
</dbReference>
<comment type="catalytic activity">
    <reaction evidence="8">
        <text>dimethylallyl diphosphate + ADP = N(6)-(dimethylallyl)adenosine 5'-diphosphate + diphosphate</text>
        <dbReference type="Rhea" id="RHEA:36327"/>
        <dbReference type="ChEBI" id="CHEBI:33019"/>
        <dbReference type="ChEBI" id="CHEBI:57623"/>
        <dbReference type="ChEBI" id="CHEBI:73533"/>
        <dbReference type="ChEBI" id="CHEBI:456216"/>
        <dbReference type="EC" id="2.5.1.112"/>
    </reaction>
</comment>
<protein>
    <recommendedName>
        <fullName evidence="10">adenylate dimethylallyltransferase (ADP/ATP-dependent)</fullName>
        <ecNumber evidence="10">2.5.1.112</ecNumber>
    </recommendedName>
</protein>
<gene>
    <name evidence="11" type="ORF">QN277_011547</name>
</gene>
<keyword evidence="2" id="KW-0808">Transferase</keyword>
<dbReference type="Pfam" id="PF01715">
    <property type="entry name" value="IPPT"/>
    <property type="match status" value="2"/>
</dbReference>
<dbReference type="EMBL" id="JAWXYG010000002">
    <property type="protein sequence ID" value="KAK4279835.1"/>
    <property type="molecule type" value="Genomic_DNA"/>
</dbReference>
<dbReference type="GO" id="GO:0005739">
    <property type="term" value="C:mitochondrion"/>
    <property type="evidence" value="ECO:0007669"/>
    <property type="project" value="TreeGrafter"/>
</dbReference>
<comment type="function">
    <text evidence="9">Involved in cytokinin biosynthesis. Catalyzes the transfer of an isopentenyl group from dimethylallyl diphosphate (DMAPP) to ATP and ADP.</text>
</comment>
<keyword evidence="3" id="KW-0203">Cytokinin biosynthesis</keyword>
<evidence type="ECO:0000256" key="6">
    <source>
        <dbReference type="ARBA" id="ARBA00022946"/>
    </source>
</evidence>
<comment type="similarity">
    <text evidence="1">Belongs to the IPP transferase family.</text>
</comment>
<dbReference type="EC" id="2.5.1.112" evidence="10"/>
<dbReference type="PANTHER" id="PTHR11088">
    <property type="entry name" value="TRNA DIMETHYLALLYLTRANSFERASE"/>
    <property type="match status" value="1"/>
</dbReference>
<name>A0AAE1MZ74_9FABA</name>
<sequence length="286" mass="32332">MAVCNNKKKVLFIMGSTGTGKTKLSIHVGSHFPSEIINADKIQVYKGLGIITNKIPESERRGIPHHLIGIIEDPEFDFTPEHFSNHVIAAVEHITQQGNLPMIVGGSNTYLEFLVEHPTLDFRSKYDCCFLWLDVSLDVLFPYLDKRVDQMLEAGFVDETREFYQPGADYSAGIRRAIGAPELDEYFKVENDVNVDNDHKQELLKDAIKRMKDNTRALAQGQLSKIHRLNNELGWGLNRIDATKVFEAALKGSAYQSLWEDMVFEPSKKIVQSFLNNASEGKTTDE</sequence>
<evidence type="ECO:0000256" key="10">
    <source>
        <dbReference type="ARBA" id="ARBA00066838"/>
    </source>
</evidence>
<evidence type="ECO:0000313" key="11">
    <source>
        <dbReference type="EMBL" id="KAK4279835.1"/>
    </source>
</evidence>
<dbReference type="InterPro" id="IPR039657">
    <property type="entry name" value="Dimethylallyltransferase"/>
</dbReference>
<evidence type="ECO:0000256" key="7">
    <source>
        <dbReference type="ARBA" id="ARBA00051744"/>
    </source>
</evidence>
<dbReference type="InterPro" id="IPR027417">
    <property type="entry name" value="P-loop_NTPase"/>
</dbReference>
<keyword evidence="5" id="KW-0067">ATP-binding</keyword>
<evidence type="ECO:0000256" key="2">
    <source>
        <dbReference type="ARBA" id="ARBA00022679"/>
    </source>
</evidence>
<keyword evidence="12" id="KW-1185">Reference proteome</keyword>
<evidence type="ECO:0000256" key="8">
    <source>
        <dbReference type="ARBA" id="ARBA00052386"/>
    </source>
</evidence>
<evidence type="ECO:0000256" key="1">
    <source>
        <dbReference type="ARBA" id="ARBA00005842"/>
    </source>
</evidence>
<dbReference type="AlphaFoldDB" id="A0AAE1MZ74"/>
<comment type="caution">
    <text evidence="11">The sequence shown here is derived from an EMBL/GenBank/DDBJ whole genome shotgun (WGS) entry which is preliminary data.</text>
</comment>
<dbReference type="FunFam" id="1.10.287.890:FF:000002">
    <property type="entry name" value="Adenylate isopentenyltransferase 5, chloroplastic"/>
    <property type="match status" value="1"/>
</dbReference>
<dbReference type="GO" id="GO:0006400">
    <property type="term" value="P:tRNA modification"/>
    <property type="evidence" value="ECO:0007669"/>
    <property type="project" value="TreeGrafter"/>
</dbReference>
<dbReference type="Gene3D" id="1.10.287.890">
    <property type="entry name" value="Crystal structure of tRNA isopentenylpyrophosphate transferase (bh2366) domain"/>
    <property type="match status" value="1"/>
</dbReference>
<dbReference type="GO" id="GO:0009824">
    <property type="term" value="F:AMP dimethylallyltransferase activity"/>
    <property type="evidence" value="ECO:0007669"/>
    <property type="project" value="UniProtKB-ARBA"/>
</dbReference>
<evidence type="ECO:0000256" key="5">
    <source>
        <dbReference type="ARBA" id="ARBA00022840"/>
    </source>
</evidence>
<dbReference type="GO" id="GO:0005524">
    <property type="term" value="F:ATP binding"/>
    <property type="evidence" value="ECO:0007669"/>
    <property type="project" value="UniProtKB-KW"/>
</dbReference>